<dbReference type="NCBIfam" id="TIGR01538">
    <property type="entry name" value="portal_SPP1"/>
    <property type="match status" value="1"/>
</dbReference>
<protein>
    <submittedName>
        <fullName evidence="1">Phage portal protein, SPP1 family</fullName>
    </submittedName>
</protein>
<reference evidence="1 2" key="1">
    <citation type="submission" date="2010-08" db="EMBL/GenBank/DDBJ databases">
        <authorList>
            <person name="Durkin A.S."/>
            <person name="Madupu R."/>
            <person name="Torralba M."/>
            <person name="Gillis M."/>
            <person name="Methe B."/>
            <person name="Sutton G."/>
            <person name="Nelson K.E."/>
        </authorList>
    </citation>
    <scope>NUCLEOTIDE SEQUENCE [LARGE SCALE GENOMIC DNA]</scope>
    <source>
        <strain evidence="1 2">BVS033A4</strain>
    </source>
</reference>
<dbReference type="Pfam" id="PF05133">
    <property type="entry name" value="SPP1_portal"/>
    <property type="match status" value="1"/>
</dbReference>
<name>E1KWJ2_FINMA</name>
<gene>
    <name evidence="1" type="ORF">HMPREF9289_0731</name>
</gene>
<dbReference type="OrthoDB" id="3189403at2"/>
<dbReference type="EMBL" id="AEDP01000018">
    <property type="protein sequence ID" value="EFL54624.1"/>
    <property type="molecule type" value="Genomic_DNA"/>
</dbReference>
<evidence type="ECO:0000313" key="2">
    <source>
        <dbReference type="Proteomes" id="UP000003807"/>
    </source>
</evidence>
<comment type="caution">
    <text evidence="1">The sequence shown here is derived from an EMBL/GenBank/DDBJ whole genome shotgun (WGS) entry which is preliminary data.</text>
</comment>
<sequence length="439" mass="50895">MVEYLDKTFYLDKEKEIDAELLFEFINKHKSLCVRYQKLHDMYIGLHDILYQDSKPEFKPDNRLIFNYAKYIVDTFNGFFIGIPVKVTHTNDSVSDNINMFRAYNSIDDVNAEISKMCSIYGHAFELLFLDNNAMVNSTAVDPRQCFVIRDNSITEDVMFGVRYQIKDEKISGSISDENYIRYFETNDDGELVFTEEEANQFHVVPIIEYIENEERQGAFENVESLINAYNKAMSEKANDVDYFADAYLKILGAKLKDEDLRMIKSNRIINLAGANTDKLIVEFMNKPNADETQENLINRLEKQIFALSMVANINDENFGTSSGIALKYKLLSMSNLAITKERKFQKSLYTRYRIMSNVANSKIKQDDLKDIEFKFTRNVPSNILEESQIGLNLKNLVSEETMLNNLSIIPDVKAELEKMKEESQPVITYDDMRSEDEQ</sequence>
<evidence type="ECO:0000313" key="1">
    <source>
        <dbReference type="EMBL" id="EFL54624.1"/>
    </source>
</evidence>
<dbReference type="InterPro" id="IPR021145">
    <property type="entry name" value="Portal_protein_SPP1_Gp6-like"/>
</dbReference>
<proteinExistence type="predicted"/>
<accession>E1KWJ2</accession>
<dbReference type="Proteomes" id="UP000003807">
    <property type="component" value="Unassembled WGS sequence"/>
</dbReference>
<dbReference type="RefSeq" id="WP_002839303.1">
    <property type="nucleotide sequence ID" value="NZ_AEDP01000018.1"/>
</dbReference>
<organism evidence="1 2">
    <name type="scientific">Finegoldia magna BVS033A4</name>
    <dbReference type="NCBI Taxonomy" id="866773"/>
    <lineage>
        <taxon>Bacteria</taxon>
        <taxon>Bacillati</taxon>
        <taxon>Bacillota</taxon>
        <taxon>Tissierellia</taxon>
        <taxon>Tissierellales</taxon>
        <taxon>Peptoniphilaceae</taxon>
        <taxon>Finegoldia</taxon>
    </lineage>
</organism>
<dbReference type="InterPro" id="IPR006428">
    <property type="entry name" value="Portal_SPP1-type"/>
</dbReference>
<dbReference type="AlphaFoldDB" id="E1KWJ2"/>